<feature type="chain" id="PRO_5027923179" evidence="2">
    <location>
        <begin position="28"/>
        <end position="198"/>
    </location>
</feature>
<dbReference type="InterPro" id="IPR044929">
    <property type="entry name" value="DNA/RNA_non-sp_Endonuclease_sf"/>
</dbReference>
<dbReference type="InParanoid" id="A0A6P7I892"/>
<evidence type="ECO:0000256" key="2">
    <source>
        <dbReference type="SAM" id="SignalP"/>
    </source>
</evidence>
<evidence type="ECO:0000259" key="3">
    <source>
        <dbReference type="Pfam" id="PF01223"/>
    </source>
</evidence>
<dbReference type="InterPro" id="IPR039015">
    <property type="entry name" value="ENDOD1"/>
</dbReference>
<evidence type="ECO:0000313" key="4">
    <source>
        <dbReference type="Proteomes" id="UP000515145"/>
    </source>
</evidence>
<gene>
    <name evidence="5" type="primary">LOC114435421</name>
</gene>
<protein>
    <submittedName>
        <fullName evidence="5">Endonuclease domain-containing 1 protein-like</fullName>
    </submittedName>
</protein>
<keyword evidence="4" id="KW-1185">Reference proteome</keyword>
<reference evidence="5" key="1">
    <citation type="submission" date="2025-08" db="UniProtKB">
        <authorList>
            <consortium name="RefSeq"/>
        </authorList>
    </citation>
    <scope>IDENTIFICATION</scope>
</reference>
<dbReference type="Proteomes" id="UP000515145">
    <property type="component" value="Chromosome 5"/>
</dbReference>
<name>A0A6P7I892_9TELE</name>
<organism evidence="4 5">
    <name type="scientific">Parambassis ranga</name>
    <name type="common">Indian glassy fish</name>
    <dbReference type="NCBI Taxonomy" id="210632"/>
    <lineage>
        <taxon>Eukaryota</taxon>
        <taxon>Metazoa</taxon>
        <taxon>Chordata</taxon>
        <taxon>Craniata</taxon>
        <taxon>Vertebrata</taxon>
        <taxon>Euteleostomi</taxon>
        <taxon>Actinopterygii</taxon>
        <taxon>Neopterygii</taxon>
        <taxon>Teleostei</taxon>
        <taxon>Neoteleostei</taxon>
        <taxon>Acanthomorphata</taxon>
        <taxon>Ovalentaria</taxon>
        <taxon>Ambassidae</taxon>
        <taxon>Parambassis</taxon>
    </lineage>
</organism>
<proteinExistence type="predicted"/>
<dbReference type="Gene3D" id="3.40.570.10">
    <property type="entry name" value="Extracellular Endonuclease, subunit A"/>
    <property type="match status" value="1"/>
</dbReference>
<feature type="signal peptide" evidence="2">
    <location>
        <begin position="1"/>
        <end position="27"/>
    </location>
</feature>
<evidence type="ECO:0000256" key="1">
    <source>
        <dbReference type="SAM" id="MobiDB-lite"/>
    </source>
</evidence>
<dbReference type="Pfam" id="PF01223">
    <property type="entry name" value="Endonuclease_NS"/>
    <property type="match status" value="1"/>
</dbReference>
<keyword evidence="2" id="KW-0732">Signal</keyword>
<dbReference type="GO" id="GO:0046872">
    <property type="term" value="F:metal ion binding"/>
    <property type="evidence" value="ECO:0007669"/>
    <property type="project" value="InterPro"/>
</dbReference>
<dbReference type="RefSeq" id="XP_028260891.1">
    <property type="nucleotide sequence ID" value="XM_028405090.1"/>
</dbReference>
<dbReference type="GeneID" id="114435421"/>
<dbReference type="GO" id="GO:0016787">
    <property type="term" value="F:hydrolase activity"/>
    <property type="evidence" value="ECO:0007669"/>
    <property type="project" value="InterPro"/>
</dbReference>
<dbReference type="OrthoDB" id="69221at2759"/>
<feature type="region of interest" description="Disordered" evidence="1">
    <location>
        <begin position="105"/>
        <end position="124"/>
    </location>
</feature>
<dbReference type="PANTHER" id="PTHR21472:SF15">
    <property type="entry name" value="ENDONUCLEASE DOMAIN-CONTAINING 1 PROTEIN-RELATED"/>
    <property type="match status" value="1"/>
</dbReference>
<dbReference type="PANTHER" id="PTHR21472">
    <property type="entry name" value="ENDONUCLEASE DOMAIN-CONTAINING 1 PROTEIN ENDOD1"/>
    <property type="match status" value="1"/>
</dbReference>
<evidence type="ECO:0000313" key="5">
    <source>
        <dbReference type="RefSeq" id="XP_028260891.1"/>
    </source>
</evidence>
<dbReference type="SUPFAM" id="SSF54060">
    <property type="entry name" value="His-Me finger endonucleases"/>
    <property type="match status" value="1"/>
</dbReference>
<accession>A0A6P7I892</accession>
<dbReference type="InterPro" id="IPR044925">
    <property type="entry name" value="His-Me_finger_sf"/>
</dbReference>
<dbReference type="GO" id="GO:0003676">
    <property type="term" value="F:nucleic acid binding"/>
    <property type="evidence" value="ECO:0007669"/>
    <property type="project" value="InterPro"/>
</dbReference>
<dbReference type="InterPro" id="IPR001604">
    <property type="entry name" value="Endo_G_ENPP1-like_dom"/>
</dbReference>
<dbReference type="AlphaFoldDB" id="A0A6P7I892"/>
<feature type="domain" description="DNA/RNA non-specific endonuclease/pyrophosphatase/phosphodiesterase" evidence="3">
    <location>
        <begin position="67"/>
        <end position="163"/>
    </location>
</feature>
<sequence>MASVKVQGLLLLLLSAVLLLSISPTGSEVLDSVMDCSKFFLQQTPPRIPEVLENGNIQDQNRYKVICQTLNNSRTFVTVYDTKNKIPVFSASRYTGCDGGRPKKEPWKIEPQLEDPGANKDMKETGKSTYNQQAGDIDYKHQSRFDRGHLLPSSYGFLSRSKQELQLSTTYFNYVCSSYNSLYYVCSNQHCKYHICPP</sequence>